<evidence type="ECO:0000256" key="10">
    <source>
        <dbReference type="ARBA" id="ARBA00023136"/>
    </source>
</evidence>
<dbReference type="Proteomes" id="UP000185984">
    <property type="component" value="Unassembled WGS sequence"/>
</dbReference>
<dbReference type="Pfam" id="PF00361">
    <property type="entry name" value="Proton_antipo_M"/>
    <property type="match status" value="1"/>
</dbReference>
<feature type="transmembrane region" description="Helical" evidence="12">
    <location>
        <begin position="81"/>
        <end position="102"/>
    </location>
</feature>
<comment type="function">
    <text evidence="11">NDH-1 shuttles electrons from NAD(P)H, via FMN and iron-sulfur (Fe-S) centers, to quinones in the respiratory chain. The immediate electron acceptor for the enzyme in this species is believed to be plastoquinone. Couples the redox reaction to proton translocation (for every two electrons transferred, four hydrogen ions are translocated across the cytoplasmic membrane), and thus conserves the redox energy in a proton gradient.</text>
</comment>
<keyword evidence="7 12" id="KW-1278">Translocase</keyword>
<dbReference type="InterPro" id="IPR045693">
    <property type="entry name" value="Ndh2_N"/>
</dbReference>
<keyword evidence="9 12" id="KW-0520">NAD</keyword>
<accession>A0A1U7HIK4</accession>
<keyword evidence="6 12" id="KW-0618">Plastoquinone</keyword>
<feature type="transmembrane region" description="Helical" evidence="12">
    <location>
        <begin position="330"/>
        <end position="354"/>
    </location>
</feature>
<dbReference type="NCBIfam" id="TIGR01770">
    <property type="entry name" value="NDH_I_N"/>
    <property type="match status" value="1"/>
</dbReference>
<evidence type="ECO:0000256" key="3">
    <source>
        <dbReference type="ARBA" id="ARBA00022692"/>
    </source>
</evidence>
<organism evidence="16 17">
    <name type="scientific">Chroogloeocystis siderophila 5.2 s.c.1</name>
    <dbReference type="NCBI Taxonomy" id="247279"/>
    <lineage>
        <taxon>Bacteria</taxon>
        <taxon>Bacillati</taxon>
        <taxon>Cyanobacteriota</taxon>
        <taxon>Cyanophyceae</taxon>
        <taxon>Oscillatoriophycideae</taxon>
        <taxon>Chroococcales</taxon>
        <taxon>Chroococcaceae</taxon>
        <taxon>Chroogloeocystis</taxon>
    </lineage>
</organism>
<dbReference type="InterPro" id="IPR010096">
    <property type="entry name" value="NADH-Q_OxRdtase_suN/2"/>
</dbReference>
<keyword evidence="5 12" id="KW-0521">NADP</keyword>
<proteinExistence type="inferred from homology"/>
<dbReference type="GO" id="GO:0042773">
    <property type="term" value="P:ATP synthesis coupled electron transport"/>
    <property type="evidence" value="ECO:0007669"/>
    <property type="project" value="InterPro"/>
</dbReference>
<keyword evidence="3 12" id="KW-0812">Transmembrane</keyword>
<dbReference type="RefSeq" id="WP_073550900.1">
    <property type="nucleotide sequence ID" value="NZ_CAWMVK010000008.1"/>
</dbReference>
<evidence type="ECO:0000256" key="8">
    <source>
        <dbReference type="ARBA" id="ARBA00022989"/>
    </source>
</evidence>
<keyword evidence="12" id="KW-0793">Thylakoid</keyword>
<dbReference type="EMBL" id="MRCC01000016">
    <property type="protein sequence ID" value="OKH23368.1"/>
    <property type="molecule type" value="Genomic_DNA"/>
</dbReference>
<dbReference type="PANTHER" id="PTHR22773">
    <property type="entry name" value="NADH DEHYDROGENASE"/>
    <property type="match status" value="1"/>
</dbReference>
<feature type="transmembrane region" description="Helical" evidence="12">
    <location>
        <begin position="409"/>
        <end position="430"/>
    </location>
</feature>
<evidence type="ECO:0000259" key="14">
    <source>
        <dbReference type="Pfam" id="PF00361"/>
    </source>
</evidence>
<feature type="domain" description="NADH:quinone oxidoreductase/Mrp antiporter transmembrane" evidence="14">
    <location>
        <begin position="129"/>
        <end position="424"/>
    </location>
</feature>
<evidence type="ECO:0000256" key="12">
    <source>
        <dbReference type="HAMAP-Rule" id="MF_00445"/>
    </source>
</evidence>
<feature type="transmembrane region" description="Helical" evidence="12">
    <location>
        <begin position="109"/>
        <end position="126"/>
    </location>
</feature>
<evidence type="ECO:0000256" key="1">
    <source>
        <dbReference type="ARBA" id="ARBA00004127"/>
    </source>
</evidence>
<dbReference type="OrthoDB" id="9811718at2"/>
<dbReference type="PRINTS" id="PR01434">
    <property type="entry name" value="NADHDHGNASE5"/>
</dbReference>
<dbReference type="STRING" id="247279.NIES1031_18120"/>
<feature type="transmembrane region" description="Helical" evidence="12">
    <location>
        <begin position="15"/>
        <end position="35"/>
    </location>
</feature>
<sequence>MDFANLVDQLNAGTILPEGIVLTTLMVIVIGDLIVGRSASRWIPYTAIAGLLAAIVALYLQWDNPAPISFLGAFNSDDLSIVFRGIIALSTAVTILMSIRYIEQSGTALAEFIGIMLTATLGGMFLSGASELVTIFISLETLSISSYLMTGYTKRDPRSNEAALKYLLIGASSTGVFLYGVSLLYGLSGGETQLSAIASAIADANLSQSLGLVISLVFVIAGVAFKISAAPFHQWTPDVYEGSPSPVVAFLSVGSKAAGFALAIRLMNSAFPLLIDEWQFVFTALAVLSMVLGNVVALAQTSMKRMLAYSSIGQAGFVMIGLIAGTEAGYASMVFYLLVYLFMNLGAFTCLILFTLRTGTDQISEYSGLYQKDPLLTLCLSICLLSLGGIPPLAGFFGKIYLFWAGWQAGQYGLVLLGLVTTVVSIYYYIRVVRMMVVKEPQEMSDAVKNYPEVQWNLPGMRPLQVGLVLTLVATSLAGILSNPLFTLANTSIARTTTLQPIVISSHFGATAPAENSALQTQQ</sequence>
<comment type="subcellular location">
    <subcellularLocation>
        <location evidence="12">Cellular thylakoid membrane</location>
        <topology evidence="12">Multi-pass membrane protein</topology>
    </subcellularLocation>
    <subcellularLocation>
        <location evidence="1">Endomembrane system</location>
        <topology evidence="1">Multi-pass membrane protein</topology>
    </subcellularLocation>
    <subcellularLocation>
        <location evidence="13">Membrane</location>
        <topology evidence="13">Multi-pass membrane protein</topology>
    </subcellularLocation>
</comment>
<evidence type="ECO:0000256" key="4">
    <source>
        <dbReference type="ARBA" id="ARBA00022719"/>
    </source>
</evidence>
<keyword evidence="4 12" id="KW-0874">Quinone</keyword>
<reference evidence="16 17" key="1">
    <citation type="submission" date="2016-11" db="EMBL/GenBank/DDBJ databases">
        <title>Draft Genome Sequences of Nine Cyanobacterial Strains from Diverse Habitats.</title>
        <authorList>
            <person name="Zhu T."/>
            <person name="Hou S."/>
            <person name="Lu X."/>
            <person name="Hess W.R."/>
        </authorList>
    </citation>
    <scope>NUCLEOTIDE SEQUENCE [LARGE SCALE GENOMIC DNA]</scope>
    <source>
        <strain evidence="16 17">5.2 s.c.1</strain>
    </source>
</reference>
<name>A0A1U7HIK4_9CHRO</name>
<protein>
    <recommendedName>
        <fullName evidence="12">NAD(P)H-quinone oxidoreductase subunit 2</fullName>
        <ecNumber evidence="12">7.1.1.-</ecNumber>
    </recommendedName>
    <alternativeName>
        <fullName evidence="12">NAD(P)H dehydrogenase subunit 2</fullName>
    </alternativeName>
    <alternativeName>
        <fullName evidence="12">NADH-plastoquinone oxidoreductase subunit 2</fullName>
    </alternativeName>
    <alternativeName>
        <fullName evidence="12">NDH-1, subunit 2</fullName>
    </alternativeName>
</protein>
<feature type="transmembrane region" description="Helical" evidence="12">
    <location>
        <begin position="206"/>
        <end position="225"/>
    </location>
</feature>
<evidence type="ECO:0000313" key="16">
    <source>
        <dbReference type="EMBL" id="OKH23368.1"/>
    </source>
</evidence>
<dbReference type="GO" id="GO:0019684">
    <property type="term" value="P:photosynthesis, light reaction"/>
    <property type="evidence" value="ECO:0007669"/>
    <property type="project" value="UniProtKB-UniRule"/>
</dbReference>
<evidence type="ECO:0000256" key="2">
    <source>
        <dbReference type="ARBA" id="ARBA00022448"/>
    </source>
</evidence>
<comment type="caution">
    <text evidence="16">The sequence shown here is derived from an EMBL/GenBank/DDBJ whole genome shotgun (WGS) entry which is preliminary data.</text>
</comment>
<dbReference type="AlphaFoldDB" id="A0A1U7HIK4"/>
<comment type="similarity">
    <text evidence="12">Belongs to the complex I subunit 2 family.</text>
</comment>
<feature type="transmembrane region" description="Helical" evidence="12">
    <location>
        <begin position="164"/>
        <end position="186"/>
    </location>
</feature>
<dbReference type="HAMAP" id="MF_00445">
    <property type="entry name" value="NDH1_NuoN_1"/>
    <property type="match status" value="1"/>
</dbReference>
<dbReference type="Pfam" id="PF19530">
    <property type="entry name" value="Ndh2_N"/>
    <property type="match status" value="1"/>
</dbReference>
<feature type="transmembrane region" description="Helical" evidence="12">
    <location>
        <begin position="42"/>
        <end position="61"/>
    </location>
</feature>
<evidence type="ECO:0000256" key="11">
    <source>
        <dbReference type="ARBA" id="ARBA00025624"/>
    </source>
</evidence>
<feature type="transmembrane region" description="Helical" evidence="12">
    <location>
        <begin position="278"/>
        <end position="299"/>
    </location>
</feature>
<keyword evidence="2 12" id="KW-0813">Transport</keyword>
<keyword evidence="17" id="KW-1185">Reference proteome</keyword>
<comment type="subunit">
    <text evidence="12">NDH-1 can be composed of about 15 different subunits; different subcomplexes with different compositions have been identified which probably have different functions.</text>
</comment>
<comment type="function">
    <text evidence="12">NDH-1 shuttles electrons from an unknown electron donor, via FMN and iron-sulfur (Fe-S) centers, to quinones in the respiratory and/or the photosynthetic chain. The immediate electron acceptor for the enzyme in this species is believed to be plastoquinone. Couples the redox reaction to proton translocation, and thus conserves the redox energy in a proton gradient. Cyanobacterial NDH-1 also plays a role in inorganic carbon-concentration.</text>
</comment>
<dbReference type="GO" id="GO:0031676">
    <property type="term" value="C:plasma membrane-derived thylakoid membrane"/>
    <property type="evidence" value="ECO:0007669"/>
    <property type="project" value="UniProtKB-SubCell"/>
</dbReference>
<dbReference type="GO" id="GO:0048038">
    <property type="term" value="F:quinone binding"/>
    <property type="evidence" value="ECO:0007669"/>
    <property type="project" value="UniProtKB-KW"/>
</dbReference>
<evidence type="ECO:0000256" key="9">
    <source>
        <dbReference type="ARBA" id="ARBA00023027"/>
    </source>
</evidence>
<evidence type="ECO:0000256" key="5">
    <source>
        <dbReference type="ARBA" id="ARBA00022857"/>
    </source>
</evidence>
<comment type="catalytic activity">
    <reaction evidence="12">
        <text>a plastoquinone + NADPH + (n+1) H(+)(in) = a plastoquinol + NADP(+) + n H(+)(out)</text>
        <dbReference type="Rhea" id="RHEA:42612"/>
        <dbReference type="Rhea" id="RHEA-COMP:9561"/>
        <dbReference type="Rhea" id="RHEA-COMP:9562"/>
        <dbReference type="ChEBI" id="CHEBI:15378"/>
        <dbReference type="ChEBI" id="CHEBI:17757"/>
        <dbReference type="ChEBI" id="CHEBI:57783"/>
        <dbReference type="ChEBI" id="CHEBI:58349"/>
        <dbReference type="ChEBI" id="CHEBI:62192"/>
    </reaction>
</comment>
<feature type="transmembrane region" description="Helical" evidence="12">
    <location>
        <begin position="306"/>
        <end position="324"/>
    </location>
</feature>
<evidence type="ECO:0000256" key="7">
    <source>
        <dbReference type="ARBA" id="ARBA00022967"/>
    </source>
</evidence>
<dbReference type="InterPro" id="IPR001750">
    <property type="entry name" value="ND/Mrp_TM"/>
</dbReference>
<dbReference type="GO" id="GO:0008137">
    <property type="term" value="F:NADH dehydrogenase (ubiquinone) activity"/>
    <property type="evidence" value="ECO:0007669"/>
    <property type="project" value="InterPro"/>
</dbReference>
<evidence type="ECO:0000313" key="17">
    <source>
        <dbReference type="Proteomes" id="UP000185984"/>
    </source>
</evidence>
<keyword evidence="10 12" id="KW-0472">Membrane</keyword>
<dbReference type="EC" id="7.1.1.-" evidence="12"/>
<evidence type="ECO:0000256" key="13">
    <source>
        <dbReference type="RuleBase" id="RU000320"/>
    </source>
</evidence>
<comment type="catalytic activity">
    <reaction evidence="12">
        <text>a plastoquinone + NADH + (n+1) H(+)(in) = a plastoquinol + NAD(+) + n H(+)(out)</text>
        <dbReference type="Rhea" id="RHEA:42608"/>
        <dbReference type="Rhea" id="RHEA-COMP:9561"/>
        <dbReference type="Rhea" id="RHEA-COMP:9562"/>
        <dbReference type="ChEBI" id="CHEBI:15378"/>
        <dbReference type="ChEBI" id="CHEBI:17757"/>
        <dbReference type="ChEBI" id="CHEBI:57540"/>
        <dbReference type="ChEBI" id="CHEBI:57945"/>
        <dbReference type="ChEBI" id="CHEBI:62192"/>
    </reaction>
</comment>
<evidence type="ECO:0000256" key="6">
    <source>
        <dbReference type="ARBA" id="ARBA00022957"/>
    </source>
</evidence>
<dbReference type="GO" id="GO:0012505">
    <property type="term" value="C:endomembrane system"/>
    <property type="evidence" value="ECO:0007669"/>
    <property type="project" value="UniProtKB-SubCell"/>
</dbReference>
<feature type="transmembrane region" description="Helical" evidence="12">
    <location>
        <begin position="375"/>
        <end position="397"/>
    </location>
</feature>
<dbReference type="NCBIfam" id="NF002701">
    <property type="entry name" value="PRK02504.1"/>
    <property type="match status" value="1"/>
</dbReference>
<gene>
    <name evidence="12" type="primary">ndhB</name>
    <name evidence="16" type="ORF">NIES1031_18120</name>
</gene>
<keyword evidence="8 12" id="KW-1133">Transmembrane helix</keyword>
<feature type="domain" description="NAD(P)H-quinone oxidoreductase subunit 2 N-terminal" evidence="15">
    <location>
        <begin position="12"/>
        <end position="99"/>
    </location>
</feature>
<dbReference type="GO" id="GO:0016655">
    <property type="term" value="F:oxidoreductase activity, acting on NAD(P)H, quinone or similar compound as acceptor"/>
    <property type="evidence" value="ECO:0007669"/>
    <property type="project" value="UniProtKB-UniRule"/>
</dbReference>
<feature type="transmembrane region" description="Helical" evidence="12">
    <location>
        <begin position="466"/>
        <end position="486"/>
    </location>
</feature>
<evidence type="ECO:0000259" key="15">
    <source>
        <dbReference type="Pfam" id="PF19530"/>
    </source>
</evidence>